<keyword evidence="3" id="KW-0862">Zinc</keyword>
<dbReference type="PROSITE" id="PS50089">
    <property type="entry name" value="ZF_RING_2"/>
    <property type="match status" value="1"/>
</dbReference>
<dbReference type="InterPro" id="IPR013083">
    <property type="entry name" value="Znf_RING/FYVE/PHD"/>
</dbReference>
<evidence type="ECO:0000313" key="8">
    <source>
        <dbReference type="EMBL" id="CAL1387642.1"/>
    </source>
</evidence>
<feature type="compositionally biased region" description="Basic and acidic residues" evidence="5">
    <location>
        <begin position="208"/>
        <end position="230"/>
    </location>
</feature>
<evidence type="ECO:0000256" key="5">
    <source>
        <dbReference type="SAM" id="MobiDB-lite"/>
    </source>
</evidence>
<dbReference type="SUPFAM" id="SSF57850">
    <property type="entry name" value="RING/U-box"/>
    <property type="match status" value="1"/>
</dbReference>
<dbReference type="GO" id="GO:0008270">
    <property type="term" value="F:zinc ion binding"/>
    <property type="evidence" value="ECO:0007669"/>
    <property type="project" value="UniProtKB-KW"/>
</dbReference>
<evidence type="ECO:0000259" key="6">
    <source>
        <dbReference type="PROSITE" id="PS50016"/>
    </source>
</evidence>
<dbReference type="PROSITE" id="PS00518">
    <property type="entry name" value="ZF_RING_1"/>
    <property type="match status" value="1"/>
</dbReference>
<sequence length="689" mass="74467">MESGSGSPPPTVVSSPNKRLKTLISSSTGIEDIGEAVSGSETKGKQPMPTDGGDSSICCGICWSDGGKAIRGFIDSCDHYFCFVCIMEWAKIESRCPMCKRRFTAIRRPSKAGVFRTERVVPVPERNQYGVVAGDRPFDPFAHVECAVCHGTHEENLLLLCDLCDSASHTFCVGLGATVPEGDWFCHDCSVSRTEHDSIQPDNDDDVCGSRDLEGKLDGESSVSRDKQPTDEDNDAGETSSGRETEEASVSIRDLVHEQDWCMPSRWRKRRVQEVTRPGKRSATHTELDESTLGNRNVADNAAAENGARTLTGCRNVHTYIRSIRENWDGLRSGSLRFRSNESINSSSNAGQSSAAVLPKQNCLPTSNAQQLGVTNDSPGTASASQETRSDDIDKAWKMMLQAKSVQLACQRGTKSMQQVSKCPSVRVSTSKEADNRSLRLHSSKTHQLGTKECRGATPGTHELYSRGKTEKQVPSFCTQKAHSKMQKDVKVTTKDSAGPSCRLSVASSSAGSNVVHENRHNELSRKLVGSGSKSRVDEKNGASCLSTAVLPGSLQTSALTPTKAGVVNGNVASRKAVAVGDRGQDDEAKTEIQSLVKLNLKLLRGGKHLGVKRFKEVARVSTHTILAACGLDHSRRAVRSIPSPVCNHTEEIAKCSNGIAILIPSCCRDCFLGFVKEVVELILSEKSA</sequence>
<evidence type="ECO:0008006" key="10">
    <source>
        <dbReference type="Google" id="ProtNLM"/>
    </source>
</evidence>
<name>A0AAV2EPK9_9ROSI</name>
<feature type="region of interest" description="Disordered" evidence="5">
    <location>
        <begin position="271"/>
        <end position="297"/>
    </location>
</feature>
<feature type="compositionally biased region" description="Polar residues" evidence="5">
    <location>
        <begin position="367"/>
        <end position="387"/>
    </location>
</feature>
<keyword evidence="9" id="KW-1185">Reference proteome</keyword>
<feature type="region of interest" description="Disordered" evidence="5">
    <location>
        <begin position="194"/>
        <end position="250"/>
    </location>
</feature>
<feature type="region of interest" description="Disordered" evidence="5">
    <location>
        <begin position="367"/>
        <end position="389"/>
    </location>
</feature>
<dbReference type="InterPro" id="IPR011011">
    <property type="entry name" value="Znf_FYVE_PHD"/>
</dbReference>
<dbReference type="Pfam" id="PF13639">
    <property type="entry name" value="zf-RING_2"/>
    <property type="match status" value="1"/>
</dbReference>
<dbReference type="Pfam" id="PF00628">
    <property type="entry name" value="PHD"/>
    <property type="match status" value="1"/>
</dbReference>
<evidence type="ECO:0000256" key="3">
    <source>
        <dbReference type="ARBA" id="ARBA00022833"/>
    </source>
</evidence>
<dbReference type="AlphaFoldDB" id="A0AAV2EPK9"/>
<dbReference type="SMART" id="SM00184">
    <property type="entry name" value="RING"/>
    <property type="match status" value="2"/>
</dbReference>
<keyword evidence="1" id="KW-0479">Metal-binding</keyword>
<gene>
    <name evidence="8" type="ORF">LTRI10_LOCUS28615</name>
</gene>
<organism evidence="8 9">
    <name type="scientific">Linum trigynum</name>
    <dbReference type="NCBI Taxonomy" id="586398"/>
    <lineage>
        <taxon>Eukaryota</taxon>
        <taxon>Viridiplantae</taxon>
        <taxon>Streptophyta</taxon>
        <taxon>Embryophyta</taxon>
        <taxon>Tracheophyta</taxon>
        <taxon>Spermatophyta</taxon>
        <taxon>Magnoliopsida</taxon>
        <taxon>eudicotyledons</taxon>
        <taxon>Gunneridae</taxon>
        <taxon>Pentapetalae</taxon>
        <taxon>rosids</taxon>
        <taxon>fabids</taxon>
        <taxon>Malpighiales</taxon>
        <taxon>Linaceae</taxon>
        <taxon>Linum</taxon>
    </lineage>
</organism>
<dbReference type="PANTHER" id="PTHR47177">
    <property type="entry name" value="F18C1.6 PROTEIN"/>
    <property type="match status" value="1"/>
</dbReference>
<evidence type="ECO:0000313" key="9">
    <source>
        <dbReference type="Proteomes" id="UP001497516"/>
    </source>
</evidence>
<feature type="domain" description="PHD-type" evidence="6">
    <location>
        <begin position="143"/>
        <end position="192"/>
    </location>
</feature>
<dbReference type="InterPro" id="IPR001965">
    <property type="entry name" value="Znf_PHD"/>
</dbReference>
<evidence type="ECO:0000259" key="7">
    <source>
        <dbReference type="PROSITE" id="PS50089"/>
    </source>
</evidence>
<dbReference type="InterPro" id="IPR001841">
    <property type="entry name" value="Znf_RING"/>
</dbReference>
<evidence type="ECO:0000256" key="2">
    <source>
        <dbReference type="ARBA" id="ARBA00022771"/>
    </source>
</evidence>
<dbReference type="InterPro" id="IPR019787">
    <property type="entry name" value="Znf_PHD-finger"/>
</dbReference>
<dbReference type="Gene3D" id="3.30.40.10">
    <property type="entry name" value="Zinc/RING finger domain, C3HC4 (zinc finger)"/>
    <property type="match status" value="2"/>
</dbReference>
<dbReference type="Proteomes" id="UP001497516">
    <property type="component" value="Chromosome 5"/>
</dbReference>
<reference evidence="8 9" key="1">
    <citation type="submission" date="2024-04" db="EMBL/GenBank/DDBJ databases">
        <authorList>
            <person name="Fracassetti M."/>
        </authorList>
    </citation>
    <scope>NUCLEOTIDE SEQUENCE [LARGE SCALE GENOMIC DNA]</scope>
</reference>
<evidence type="ECO:0000256" key="4">
    <source>
        <dbReference type="PROSITE-ProRule" id="PRU00175"/>
    </source>
</evidence>
<feature type="region of interest" description="Disordered" evidence="5">
    <location>
        <begin position="447"/>
        <end position="468"/>
    </location>
</feature>
<dbReference type="PROSITE" id="PS50016">
    <property type="entry name" value="ZF_PHD_2"/>
    <property type="match status" value="1"/>
</dbReference>
<dbReference type="InterPro" id="IPR017907">
    <property type="entry name" value="Znf_RING_CS"/>
</dbReference>
<dbReference type="SMART" id="SM00249">
    <property type="entry name" value="PHD"/>
    <property type="match status" value="1"/>
</dbReference>
<proteinExistence type="predicted"/>
<dbReference type="PANTHER" id="PTHR47177:SF4">
    <property type="entry name" value="OS06G0283200 PROTEIN"/>
    <property type="match status" value="1"/>
</dbReference>
<feature type="domain" description="RING-type" evidence="7">
    <location>
        <begin position="59"/>
        <end position="100"/>
    </location>
</feature>
<keyword evidence="2 4" id="KW-0863">Zinc-finger</keyword>
<dbReference type="EMBL" id="OZ034818">
    <property type="protein sequence ID" value="CAL1387642.1"/>
    <property type="molecule type" value="Genomic_DNA"/>
</dbReference>
<dbReference type="SUPFAM" id="SSF57903">
    <property type="entry name" value="FYVE/PHD zinc finger"/>
    <property type="match status" value="1"/>
</dbReference>
<accession>A0AAV2EPK9</accession>
<evidence type="ECO:0000256" key="1">
    <source>
        <dbReference type="ARBA" id="ARBA00022723"/>
    </source>
</evidence>
<protein>
    <recommendedName>
        <fullName evidence="10">PHD and RING finger domain-containing protein 1</fullName>
    </recommendedName>
</protein>